<dbReference type="PANTHER" id="PTHR15710">
    <property type="entry name" value="E3 UBIQUITIN-PROTEIN LIGASE PRAJA"/>
    <property type="match status" value="1"/>
</dbReference>
<evidence type="ECO:0000259" key="10">
    <source>
        <dbReference type="PROSITE" id="PS50089"/>
    </source>
</evidence>
<dbReference type="PANTHER" id="PTHR15710:SF34">
    <property type="entry name" value="E3 UBIQUITIN-PROTEIN LIGASE RHC1A-RELATED"/>
    <property type="match status" value="1"/>
</dbReference>
<dbReference type="SMART" id="SM00184">
    <property type="entry name" value="RING"/>
    <property type="match status" value="1"/>
</dbReference>
<evidence type="ECO:0000256" key="2">
    <source>
        <dbReference type="ARBA" id="ARBA00012483"/>
    </source>
</evidence>
<evidence type="ECO:0000256" key="6">
    <source>
        <dbReference type="ARBA" id="ARBA00022786"/>
    </source>
</evidence>
<dbReference type="SUPFAM" id="SSF57850">
    <property type="entry name" value="RING/U-box"/>
    <property type="match status" value="1"/>
</dbReference>
<dbReference type="GO" id="GO:0008270">
    <property type="term" value="F:zinc ion binding"/>
    <property type="evidence" value="ECO:0007669"/>
    <property type="project" value="UniProtKB-KW"/>
</dbReference>
<evidence type="ECO:0000256" key="9">
    <source>
        <dbReference type="SAM" id="MobiDB-lite"/>
    </source>
</evidence>
<proteinExistence type="predicted"/>
<dbReference type="GO" id="GO:0005737">
    <property type="term" value="C:cytoplasm"/>
    <property type="evidence" value="ECO:0007669"/>
    <property type="project" value="TreeGrafter"/>
</dbReference>
<feature type="region of interest" description="Disordered" evidence="9">
    <location>
        <begin position="1"/>
        <end position="20"/>
    </location>
</feature>
<dbReference type="AlphaFoldDB" id="A0AAD2A9Z1"/>
<evidence type="ECO:0000256" key="1">
    <source>
        <dbReference type="ARBA" id="ARBA00000900"/>
    </source>
</evidence>
<dbReference type="FunFam" id="3.30.40.10:FF:000022">
    <property type="entry name" value="E3 ubiquitin-protein ligase RING1-like"/>
    <property type="match status" value="1"/>
</dbReference>
<accession>A0AAD2A9Z1</accession>
<keyword evidence="5 8" id="KW-0863">Zinc-finger</keyword>
<feature type="compositionally biased region" description="Polar residues" evidence="9">
    <location>
        <begin position="10"/>
        <end position="20"/>
    </location>
</feature>
<protein>
    <recommendedName>
        <fullName evidence="2">RING-type E3 ubiquitin transferase</fullName>
        <ecNumber evidence="2">2.3.2.27</ecNumber>
    </recommendedName>
</protein>
<keyword evidence="12" id="KW-1185">Reference proteome</keyword>
<evidence type="ECO:0000256" key="7">
    <source>
        <dbReference type="ARBA" id="ARBA00022833"/>
    </source>
</evidence>
<evidence type="ECO:0000313" key="12">
    <source>
        <dbReference type="Proteomes" id="UP000834106"/>
    </source>
</evidence>
<name>A0AAD2A9Z1_9LAMI</name>
<feature type="domain" description="RING-type" evidence="10">
    <location>
        <begin position="67"/>
        <end position="108"/>
    </location>
</feature>
<evidence type="ECO:0000256" key="5">
    <source>
        <dbReference type="ARBA" id="ARBA00022771"/>
    </source>
</evidence>
<dbReference type="EMBL" id="OU503053">
    <property type="protein sequence ID" value="CAI9781335.1"/>
    <property type="molecule type" value="Genomic_DNA"/>
</dbReference>
<evidence type="ECO:0000313" key="11">
    <source>
        <dbReference type="EMBL" id="CAI9781335.1"/>
    </source>
</evidence>
<dbReference type="GO" id="GO:0016567">
    <property type="term" value="P:protein ubiquitination"/>
    <property type="evidence" value="ECO:0007669"/>
    <property type="project" value="TreeGrafter"/>
</dbReference>
<evidence type="ECO:0000256" key="8">
    <source>
        <dbReference type="PROSITE-ProRule" id="PRU00175"/>
    </source>
</evidence>
<keyword evidence="3" id="KW-0808">Transferase</keyword>
<evidence type="ECO:0000256" key="3">
    <source>
        <dbReference type="ARBA" id="ARBA00022679"/>
    </source>
</evidence>
<dbReference type="PROSITE" id="PS50089">
    <property type="entry name" value="ZF_RING_2"/>
    <property type="match status" value="1"/>
</dbReference>
<evidence type="ECO:0000256" key="4">
    <source>
        <dbReference type="ARBA" id="ARBA00022723"/>
    </source>
</evidence>
<keyword evidence="7" id="KW-0862">Zinc</keyword>
<dbReference type="InterPro" id="IPR013083">
    <property type="entry name" value="Znf_RING/FYVE/PHD"/>
</dbReference>
<gene>
    <name evidence="11" type="ORF">FPE_LOCUS28765</name>
</gene>
<organism evidence="11 12">
    <name type="scientific">Fraxinus pennsylvanica</name>
    <dbReference type="NCBI Taxonomy" id="56036"/>
    <lineage>
        <taxon>Eukaryota</taxon>
        <taxon>Viridiplantae</taxon>
        <taxon>Streptophyta</taxon>
        <taxon>Embryophyta</taxon>
        <taxon>Tracheophyta</taxon>
        <taxon>Spermatophyta</taxon>
        <taxon>Magnoliopsida</taxon>
        <taxon>eudicotyledons</taxon>
        <taxon>Gunneridae</taxon>
        <taxon>Pentapetalae</taxon>
        <taxon>asterids</taxon>
        <taxon>lamiids</taxon>
        <taxon>Lamiales</taxon>
        <taxon>Oleaceae</taxon>
        <taxon>Oleeae</taxon>
        <taxon>Fraxinus</taxon>
    </lineage>
</organism>
<sequence length="147" mass="16613">MVEHHHRGSNQRPQCQPQHQSRLDEAIQQLTLNNSQHGSQILAPRSVIEALPTVRIGERDAKSGLNCAVCLEDFKEHTRARKMPCNHMFHSDCIVPWLLQHNSCPVCRLRLPTESPGSVIKRAFFPFFWPFGGSSQHNHETGGSSLT</sequence>
<keyword evidence="6" id="KW-0833">Ubl conjugation pathway</keyword>
<keyword evidence="4" id="KW-0479">Metal-binding</keyword>
<dbReference type="Proteomes" id="UP000834106">
    <property type="component" value="Chromosome 18"/>
</dbReference>
<dbReference type="InterPro" id="IPR001841">
    <property type="entry name" value="Znf_RING"/>
</dbReference>
<reference evidence="11" key="1">
    <citation type="submission" date="2023-05" db="EMBL/GenBank/DDBJ databases">
        <authorList>
            <person name="Huff M."/>
        </authorList>
    </citation>
    <scope>NUCLEOTIDE SEQUENCE</scope>
</reference>
<dbReference type="Gene3D" id="3.30.40.10">
    <property type="entry name" value="Zinc/RING finger domain, C3HC4 (zinc finger)"/>
    <property type="match status" value="1"/>
</dbReference>
<dbReference type="Pfam" id="PF13639">
    <property type="entry name" value="zf-RING_2"/>
    <property type="match status" value="1"/>
</dbReference>
<comment type="catalytic activity">
    <reaction evidence="1">
        <text>S-ubiquitinyl-[E2 ubiquitin-conjugating enzyme]-L-cysteine + [acceptor protein]-L-lysine = [E2 ubiquitin-conjugating enzyme]-L-cysteine + N(6)-ubiquitinyl-[acceptor protein]-L-lysine.</text>
        <dbReference type="EC" id="2.3.2.27"/>
    </reaction>
</comment>
<dbReference type="EC" id="2.3.2.27" evidence="2"/>
<dbReference type="GO" id="GO:0061630">
    <property type="term" value="F:ubiquitin protein ligase activity"/>
    <property type="evidence" value="ECO:0007669"/>
    <property type="project" value="UniProtKB-EC"/>
</dbReference>